<dbReference type="SUPFAM" id="SSF51735">
    <property type="entry name" value="NAD(P)-binding Rossmann-fold domains"/>
    <property type="match status" value="1"/>
</dbReference>
<evidence type="ECO:0000256" key="4">
    <source>
        <dbReference type="ARBA" id="ARBA00022833"/>
    </source>
</evidence>
<keyword evidence="3 6" id="KW-0479">Metal-binding</keyword>
<dbReference type="KEGG" id="twh:TWT_326"/>
<dbReference type="EMBL" id="AE014184">
    <property type="protein sequence ID" value="AAO44423.1"/>
    <property type="molecule type" value="Genomic_DNA"/>
</dbReference>
<dbReference type="GO" id="GO:0008270">
    <property type="term" value="F:zinc ion binding"/>
    <property type="evidence" value="ECO:0007669"/>
    <property type="project" value="InterPro"/>
</dbReference>
<dbReference type="SUPFAM" id="SSF50129">
    <property type="entry name" value="GroES-like"/>
    <property type="match status" value="1"/>
</dbReference>
<accession>Q83GG5</accession>
<dbReference type="CDD" id="cd08286">
    <property type="entry name" value="FDH_like_ADH2"/>
    <property type="match status" value="1"/>
</dbReference>
<dbReference type="PROSITE" id="PS00059">
    <property type="entry name" value="ADH_ZINC"/>
    <property type="match status" value="1"/>
</dbReference>
<comment type="cofactor">
    <cofactor evidence="1 6">
        <name>Zn(2+)</name>
        <dbReference type="ChEBI" id="CHEBI:29105"/>
    </cofactor>
</comment>
<dbReference type="AlphaFoldDB" id="Q83GG5"/>
<feature type="domain" description="Alcohol dehydrogenase-like N-terminal" evidence="8">
    <location>
        <begin position="30"/>
        <end position="144"/>
    </location>
</feature>
<dbReference type="InterPro" id="IPR013154">
    <property type="entry name" value="ADH-like_N"/>
</dbReference>
<feature type="domain" description="Alcohol dehydrogenase-like C-terminal" evidence="7">
    <location>
        <begin position="185"/>
        <end position="314"/>
    </location>
</feature>
<sequence length="357" mass="37125">MVRMKALVYHGPGKRSLDTVDDPTIKLGTDVILEMETTTICGSDLHILKGDVAAVKPGTVLGHEGIGKIVEVGKDVKSHSVGDRVIVSPMSSCGVCRFCRANNNGHCLGDSEGPGGWRLGGLINGVQAQFARIPLADNSLHKLPSGLDPKVGILVSDVLPTGHEVGAQAGQVTLGSVVAVIGCGPVGLGAIVTSLLYSPSKVIAVDADSNRLELARKLGATDTVRVNRERPLDAIEDVKKLTEGGFGVDVAIEAVGVPVTFSMALGIAAPGGRVANIGVHGAPVDFPLQDLWDKNIAVTLGIVSTHTIPLLLAALSEGKIDASQFVTHEFDLSDLERAYDVFSAAAQHNVVKVAIRA</sequence>
<evidence type="ECO:0000256" key="2">
    <source>
        <dbReference type="ARBA" id="ARBA00008072"/>
    </source>
</evidence>
<dbReference type="GO" id="GO:0004022">
    <property type="term" value="F:alcohol dehydrogenase (NAD+) activity"/>
    <property type="evidence" value="ECO:0007669"/>
    <property type="project" value="UniProtKB-EC"/>
</dbReference>
<dbReference type="STRING" id="203267.TWT_326"/>
<reference evidence="9 10" key="1">
    <citation type="journal article" date="2003" name="Genome Res.">
        <title>Tropheryma whipplei twist: a human pathogenic Actinobacteria with a reduced genome.</title>
        <authorList>
            <person name="Raoult D."/>
            <person name="Ogata H."/>
            <person name="Audic S."/>
            <person name="Robert C."/>
            <person name="Suhre K."/>
            <person name="Drancourt M."/>
            <person name="Claverie J.-M."/>
        </authorList>
    </citation>
    <scope>NUCLEOTIDE SEQUENCE [LARGE SCALE GENOMIC DNA]</scope>
    <source>
        <strain evidence="9 10">Twist</strain>
    </source>
</reference>
<evidence type="ECO:0000313" key="9">
    <source>
        <dbReference type="EMBL" id="AAO44423.1"/>
    </source>
</evidence>
<dbReference type="InterPro" id="IPR013149">
    <property type="entry name" value="ADH-like_C"/>
</dbReference>
<proteinExistence type="inferred from homology"/>
<keyword evidence="5 9" id="KW-0560">Oxidoreductase</keyword>
<dbReference type="PANTHER" id="PTHR42813">
    <property type="entry name" value="ZINC-TYPE ALCOHOL DEHYDROGENASE-LIKE"/>
    <property type="match status" value="1"/>
</dbReference>
<dbReference type="PANTHER" id="PTHR42813:SF4">
    <property type="entry name" value="NADP-DEPENDENT ISOPROPANOL DEHYDROGENASE"/>
    <property type="match status" value="1"/>
</dbReference>
<organism evidence="9 10">
    <name type="scientific">Tropheryma whipplei (strain Twist)</name>
    <name type="common">Whipple's bacillus</name>
    <dbReference type="NCBI Taxonomy" id="203267"/>
    <lineage>
        <taxon>Bacteria</taxon>
        <taxon>Bacillati</taxon>
        <taxon>Actinomycetota</taxon>
        <taxon>Actinomycetes</taxon>
        <taxon>Micrococcales</taxon>
        <taxon>Tropherymataceae</taxon>
        <taxon>Tropheryma</taxon>
    </lineage>
</organism>
<dbReference type="HOGENOM" id="CLU_026673_11_3_11"/>
<gene>
    <name evidence="9" type="primary">adh</name>
    <name evidence="9" type="ordered locus">TWT_326</name>
</gene>
<name>Q83GG5_TROWT</name>
<protein>
    <submittedName>
        <fullName evidence="9">Zinc-type alcohol dehydrogenase</fullName>
        <ecNumber evidence="9">1.1.1.1</ecNumber>
    </submittedName>
</protein>
<evidence type="ECO:0000259" key="8">
    <source>
        <dbReference type="Pfam" id="PF08240"/>
    </source>
</evidence>
<comment type="similarity">
    <text evidence="2 6">Belongs to the zinc-containing alcohol dehydrogenase family.</text>
</comment>
<evidence type="ECO:0000256" key="5">
    <source>
        <dbReference type="ARBA" id="ARBA00023002"/>
    </source>
</evidence>
<evidence type="ECO:0000313" key="10">
    <source>
        <dbReference type="Proteomes" id="UP000002200"/>
    </source>
</evidence>
<dbReference type="Pfam" id="PF00107">
    <property type="entry name" value="ADH_zinc_N"/>
    <property type="match status" value="1"/>
</dbReference>
<dbReference type="Gene3D" id="3.90.180.10">
    <property type="entry name" value="Medium-chain alcohol dehydrogenases, catalytic domain"/>
    <property type="match status" value="1"/>
</dbReference>
<dbReference type="eggNOG" id="COG1063">
    <property type="taxonomic scope" value="Bacteria"/>
</dbReference>
<dbReference type="Proteomes" id="UP000002200">
    <property type="component" value="Chromosome"/>
</dbReference>
<dbReference type="Gene3D" id="3.40.50.720">
    <property type="entry name" value="NAD(P)-binding Rossmann-like Domain"/>
    <property type="match status" value="1"/>
</dbReference>
<keyword evidence="10" id="KW-1185">Reference proteome</keyword>
<evidence type="ECO:0000259" key="7">
    <source>
        <dbReference type="Pfam" id="PF00107"/>
    </source>
</evidence>
<evidence type="ECO:0000256" key="3">
    <source>
        <dbReference type="ARBA" id="ARBA00022723"/>
    </source>
</evidence>
<dbReference type="EC" id="1.1.1.1" evidence="9"/>
<dbReference type="InterPro" id="IPR036291">
    <property type="entry name" value="NAD(P)-bd_dom_sf"/>
</dbReference>
<dbReference type="InterPro" id="IPR011032">
    <property type="entry name" value="GroES-like_sf"/>
</dbReference>
<evidence type="ECO:0000256" key="1">
    <source>
        <dbReference type="ARBA" id="ARBA00001947"/>
    </source>
</evidence>
<dbReference type="InterPro" id="IPR002328">
    <property type="entry name" value="ADH_Zn_CS"/>
</dbReference>
<keyword evidence="4 6" id="KW-0862">Zinc</keyword>
<dbReference type="Pfam" id="PF08240">
    <property type="entry name" value="ADH_N"/>
    <property type="match status" value="1"/>
</dbReference>
<evidence type="ECO:0000256" key="6">
    <source>
        <dbReference type="RuleBase" id="RU361277"/>
    </source>
</evidence>